<evidence type="ECO:0000313" key="12">
    <source>
        <dbReference type="Proteomes" id="UP001159641"/>
    </source>
</evidence>
<keyword evidence="7" id="KW-0067">ATP-binding</keyword>
<evidence type="ECO:0000259" key="10">
    <source>
        <dbReference type="Pfam" id="PF08696"/>
    </source>
</evidence>
<comment type="cofactor">
    <cofactor evidence="1">
        <name>[4Fe-4S] cluster</name>
        <dbReference type="ChEBI" id="CHEBI:49883"/>
    </cofactor>
</comment>
<keyword evidence="9" id="KW-0411">Iron-sulfur</keyword>
<dbReference type="GO" id="GO:0005524">
    <property type="term" value="F:ATP binding"/>
    <property type="evidence" value="ECO:0007669"/>
    <property type="project" value="UniProtKB-KW"/>
</dbReference>
<dbReference type="Proteomes" id="UP001159641">
    <property type="component" value="Unassembled WGS sequence"/>
</dbReference>
<evidence type="ECO:0000256" key="1">
    <source>
        <dbReference type="ARBA" id="ARBA00001966"/>
    </source>
</evidence>
<evidence type="ECO:0000256" key="2">
    <source>
        <dbReference type="ARBA" id="ARBA00022722"/>
    </source>
</evidence>
<sequence>MRAAPRGLALLFPRCVAPGSPDFTWRQFEVSVLGMEQVDELELLMEKSFGDKAAPPAELFQKKKVEASFSKTVLSRGLDNRYLVLAVNIVQNEEGNHEKHLIITASQSLEYKELCILRNDWCSVPVEAGDIIHLEGDCISDTWIIDEDFGYLILYPDMLISGTSIASSIRCMRRAVLSETFKVNNFDEYVIEYCAIFRRYRLNLNQDEIKQEVEEYLPSFSKWAGDFMHKHTSTDFPQMQLSL</sequence>
<dbReference type="Pfam" id="PF08696">
    <property type="entry name" value="Dna2"/>
    <property type="match status" value="1"/>
</dbReference>
<protein>
    <recommendedName>
        <fullName evidence="10">DNA replication factor Dna2 N-terminal domain-containing protein</fullName>
    </recommendedName>
</protein>
<dbReference type="AlphaFoldDB" id="A0AB34HUZ7"/>
<keyword evidence="8" id="KW-0408">Iron</keyword>
<dbReference type="PANTHER" id="PTHR36531:SF6">
    <property type="entry name" value="DNA REPLICATION ATP-DEPENDENT HELICASE_NUCLEASE DNA2"/>
    <property type="match status" value="1"/>
</dbReference>
<keyword evidence="12" id="KW-1185">Reference proteome</keyword>
<dbReference type="PANTHER" id="PTHR36531">
    <property type="entry name" value="CRISPR-ASSOCIATED EXONUCLEASE CAS4"/>
    <property type="match status" value="1"/>
</dbReference>
<accession>A0AB34HUZ7</accession>
<dbReference type="GO" id="GO:0051536">
    <property type="term" value="F:iron-sulfur cluster binding"/>
    <property type="evidence" value="ECO:0007669"/>
    <property type="project" value="UniProtKB-KW"/>
</dbReference>
<proteinExistence type="predicted"/>
<keyword evidence="4" id="KW-0547">Nucleotide-binding</keyword>
<feature type="domain" description="DNA replication factor Dna2 N-terminal" evidence="10">
    <location>
        <begin position="110"/>
        <end position="185"/>
    </location>
</feature>
<comment type="caution">
    <text evidence="11">The sequence shown here is derived from an EMBL/GenBank/DDBJ whole genome shotgun (WGS) entry which is preliminary data.</text>
</comment>
<keyword evidence="2" id="KW-0540">Nuclease</keyword>
<evidence type="ECO:0000313" key="11">
    <source>
        <dbReference type="EMBL" id="KAJ8794965.1"/>
    </source>
</evidence>
<dbReference type="InterPro" id="IPR051827">
    <property type="entry name" value="Cas4_exonuclease"/>
</dbReference>
<dbReference type="GO" id="GO:0004386">
    <property type="term" value="F:helicase activity"/>
    <property type="evidence" value="ECO:0007669"/>
    <property type="project" value="UniProtKB-KW"/>
</dbReference>
<dbReference type="GO" id="GO:0004518">
    <property type="term" value="F:nuclease activity"/>
    <property type="evidence" value="ECO:0007669"/>
    <property type="project" value="UniProtKB-KW"/>
</dbReference>
<reference evidence="11 12" key="1">
    <citation type="submission" date="2022-11" db="EMBL/GenBank/DDBJ databases">
        <title>Whole genome sequence of Eschrichtius robustus ER-17-0199.</title>
        <authorList>
            <person name="Bruniche-Olsen A."/>
            <person name="Black A.N."/>
            <person name="Fields C.J."/>
            <person name="Walden K."/>
            <person name="Dewoody J.A."/>
        </authorList>
    </citation>
    <scope>NUCLEOTIDE SEQUENCE [LARGE SCALE GENOMIC DNA]</scope>
    <source>
        <strain evidence="11">ER-17-0199</strain>
        <tissue evidence="11">Blubber</tissue>
    </source>
</reference>
<keyword evidence="6" id="KW-0347">Helicase</keyword>
<keyword evidence="5" id="KW-0378">Hydrolase</keyword>
<evidence type="ECO:0000256" key="3">
    <source>
        <dbReference type="ARBA" id="ARBA00022723"/>
    </source>
</evidence>
<organism evidence="11 12">
    <name type="scientific">Eschrichtius robustus</name>
    <name type="common">California gray whale</name>
    <name type="synonym">Eschrichtius gibbosus</name>
    <dbReference type="NCBI Taxonomy" id="9764"/>
    <lineage>
        <taxon>Eukaryota</taxon>
        <taxon>Metazoa</taxon>
        <taxon>Chordata</taxon>
        <taxon>Craniata</taxon>
        <taxon>Vertebrata</taxon>
        <taxon>Euteleostomi</taxon>
        <taxon>Mammalia</taxon>
        <taxon>Eutheria</taxon>
        <taxon>Laurasiatheria</taxon>
        <taxon>Artiodactyla</taxon>
        <taxon>Whippomorpha</taxon>
        <taxon>Cetacea</taxon>
        <taxon>Mysticeti</taxon>
        <taxon>Eschrichtiidae</taxon>
        <taxon>Eschrichtius</taxon>
    </lineage>
</organism>
<evidence type="ECO:0000256" key="8">
    <source>
        <dbReference type="ARBA" id="ARBA00023004"/>
    </source>
</evidence>
<evidence type="ECO:0000256" key="9">
    <source>
        <dbReference type="ARBA" id="ARBA00023014"/>
    </source>
</evidence>
<dbReference type="GO" id="GO:0046872">
    <property type="term" value="F:metal ion binding"/>
    <property type="evidence" value="ECO:0007669"/>
    <property type="project" value="UniProtKB-KW"/>
</dbReference>
<dbReference type="GO" id="GO:0016787">
    <property type="term" value="F:hydrolase activity"/>
    <property type="evidence" value="ECO:0007669"/>
    <property type="project" value="UniProtKB-KW"/>
</dbReference>
<evidence type="ECO:0000256" key="6">
    <source>
        <dbReference type="ARBA" id="ARBA00022806"/>
    </source>
</evidence>
<gene>
    <name evidence="11" type="ORF">J1605_018552</name>
</gene>
<evidence type="ECO:0000256" key="7">
    <source>
        <dbReference type="ARBA" id="ARBA00022840"/>
    </source>
</evidence>
<dbReference type="EMBL" id="JAIQCJ010000625">
    <property type="protein sequence ID" value="KAJ8794965.1"/>
    <property type="molecule type" value="Genomic_DNA"/>
</dbReference>
<dbReference type="InterPro" id="IPR014808">
    <property type="entry name" value="DNA_replication_fac_Dna2_N"/>
</dbReference>
<evidence type="ECO:0000256" key="4">
    <source>
        <dbReference type="ARBA" id="ARBA00022741"/>
    </source>
</evidence>
<keyword evidence="3" id="KW-0479">Metal-binding</keyword>
<name>A0AB34HUZ7_ESCRO</name>
<evidence type="ECO:0000256" key="5">
    <source>
        <dbReference type="ARBA" id="ARBA00022801"/>
    </source>
</evidence>